<dbReference type="InterPro" id="IPR043129">
    <property type="entry name" value="ATPase_NBD"/>
</dbReference>
<proteinExistence type="predicted"/>
<protein>
    <submittedName>
        <fullName evidence="1">Uncharacterized protein</fullName>
    </submittedName>
</protein>
<organism evidence="1 2">
    <name type="scientific">Asterophora parasitica</name>
    <dbReference type="NCBI Taxonomy" id="117018"/>
    <lineage>
        <taxon>Eukaryota</taxon>
        <taxon>Fungi</taxon>
        <taxon>Dikarya</taxon>
        <taxon>Basidiomycota</taxon>
        <taxon>Agaricomycotina</taxon>
        <taxon>Agaricomycetes</taxon>
        <taxon>Agaricomycetidae</taxon>
        <taxon>Agaricales</taxon>
        <taxon>Tricholomatineae</taxon>
        <taxon>Lyophyllaceae</taxon>
        <taxon>Asterophora</taxon>
    </lineage>
</organism>
<dbReference type="Gene3D" id="3.30.420.40">
    <property type="match status" value="1"/>
</dbReference>
<sequence length="201" mass="22553">MPGRCPYFDASRKLVLAFDVGTTFSSISYWFKLHLRPTSDESASITHKIPPLPRNKTVLNVFADFLNYLHECARTYIHETHANGADLWTSLENGIEFVLTHPNGWEGAQQATMRSAAVRAGLVPDTREGRSRVHFATEGEASLHFCIQIGLTIEAMKVSELRSNGTDWADLLEGKWHRTSVSLVLMLCSIVVIHSSYYISK</sequence>
<dbReference type="OrthoDB" id="2963168at2759"/>
<keyword evidence="2" id="KW-1185">Reference proteome</keyword>
<dbReference type="SUPFAM" id="SSF53067">
    <property type="entry name" value="Actin-like ATPase domain"/>
    <property type="match status" value="1"/>
</dbReference>
<accession>A0A9P7KDY2</accession>
<comment type="caution">
    <text evidence="1">The sequence shown here is derived from an EMBL/GenBank/DDBJ whole genome shotgun (WGS) entry which is preliminary data.</text>
</comment>
<dbReference type="PANTHER" id="PTHR14187">
    <property type="entry name" value="ALPHA KINASE/ELONGATION FACTOR 2 KINASE"/>
    <property type="match status" value="1"/>
</dbReference>
<dbReference type="AlphaFoldDB" id="A0A9P7KDY2"/>
<gene>
    <name evidence="1" type="ORF">DXG03_008714</name>
</gene>
<dbReference type="EMBL" id="JABCKV010000075">
    <property type="protein sequence ID" value="KAG5644296.1"/>
    <property type="molecule type" value="Genomic_DNA"/>
</dbReference>
<evidence type="ECO:0000313" key="1">
    <source>
        <dbReference type="EMBL" id="KAG5644296.1"/>
    </source>
</evidence>
<evidence type="ECO:0000313" key="2">
    <source>
        <dbReference type="Proteomes" id="UP000775547"/>
    </source>
</evidence>
<dbReference type="Proteomes" id="UP000775547">
    <property type="component" value="Unassembled WGS sequence"/>
</dbReference>
<dbReference type="CDD" id="cd10170">
    <property type="entry name" value="ASKHA_NBD_HSP70"/>
    <property type="match status" value="1"/>
</dbReference>
<reference evidence="1" key="2">
    <citation type="submission" date="2021-10" db="EMBL/GenBank/DDBJ databases">
        <title>Phylogenomics reveals ancestral predisposition of the termite-cultivated fungus Termitomyces towards a domesticated lifestyle.</title>
        <authorList>
            <person name="Auxier B."/>
            <person name="Grum-Grzhimaylo A."/>
            <person name="Cardenas M.E."/>
            <person name="Lodge J.D."/>
            <person name="Laessoe T."/>
            <person name="Pedersen O."/>
            <person name="Smith M.E."/>
            <person name="Kuyper T.W."/>
            <person name="Franco-Molano E.A."/>
            <person name="Baroni T.J."/>
            <person name="Aanen D.K."/>
        </authorList>
    </citation>
    <scope>NUCLEOTIDE SEQUENCE</scope>
    <source>
        <strain evidence="1">AP01</strain>
        <tissue evidence="1">Mycelium</tissue>
    </source>
</reference>
<reference evidence="1" key="1">
    <citation type="submission" date="2020-07" db="EMBL/GenBank/DDBJ databases">
        <authorList>
            <person name="Nieuwenhuis M."/>
            <person name="Van De Peppel L.J.J."/>
        </authorList>
    </citation>
    <scope>NUCLEOTIDE SEQUENCE</scope>
    <source>
        <strain evidence="1">AP01</strain>
        <tissue evidence="1">Mycelium</tissue>
    </source>
</reference>
<dbReference type="PANTHER" id="PTHR14187:SF5">
    <property type="entry name" value="HEAT SHOCK 70 KDA PROTEIN 12A"/>
    <property type="match status" value="1"/>
</dbReference>
<name>A0A9P7KDY2_9AGAR</name>